<keyword evidence="2" id="KW-1185">Reference proteome</keyword>
<dbReference type="Proteomes" id="UP000005104">
    <property type="component" value="Chromosome"/>
</dbReference>
<proteinExistence type="predicted"/>
<dbReference type="InterPro" id="IPR008979">
    <property type="entry name" value="Galactose-bd-like_sf"/>
</dbReference>
<dbReference type="AlphaFoldDB" id="H5Y3E1"/>
<evidence type="ECO:0000313" key="1">
    <source>
        <dbReference type="EMBL" id="EHQ88910.1"/>
    </source>
</evidence>
<evidence type="ECO:0000313" key="2">
    <source>
        <dbReference type="Proteomes" id="UP000005104"/>
    </source>
</evidence>
<organism evidence="1 2">
    <name type="scientific">Desulfosporosinus youngiae DSM 17734</name>
    <dbReference type="NCBI Taxonomy" id="768710"/>
    <lineage>
        <taxon>Bacteria</taxon>
        <taxon>Bacillati</taxon>
        <taxon>Bacillota</taxon>
        <taxon>Clostridia</taxon>
        <taxon>Eubacteriales</taxon>
        <taxon>Desulfitobacteriaceae</taxon>
        <taxon>Desulfosporosinus</taxon>
    </lineage>
</organism>
<sequence>MRIWKKGFNSRTQNRHNAAKAVDGNTATRWSSVFSDPQWIYGSDSIVTSCEYDKDNRPTKMILNSLRELQKKTGLKNINWKYRSMREKIDLGLIRKYLF</sequence>
<gene>
    <name evidence="1" type="ORF">DesyoDRAFT_1782</name>
</gene>
<dbReference type="EMBL" id="CM001441">
    <property type="protein sequence ID" value="EHQ88910.1"/>
    <property type="molecule type" value="Genomic_DNA"/>
</dbReference>
<dbReference type="SUPFAM" id="SSF49785">
    <property type="entry name" value="Galactose-binding domain-like"/>
    <property type="match status" value="1"/>
</dbReference>
<accession>H5Y3E1</accession>
<name>H5Y3E1_9FIRM</name>
<protein>
    <submittedName>
        <fullName evidence="1">Uncharacterized protein</fullName>
    </submittedName>
</protein>
<dbReference type="Gene3D" id="2.60.120.260">
    <property type="entry name" value="Galactose-binding domain-like"/>
    <property type="match status" value="1"/>
</dbReference>
<dbReference type="OrthoDB" id="220114at2"/>
<reference evidence="1 2" key="1">
    <citation type="submission" date="2011-11" db="EMBL/GenBank/DDBJ databases">
        <title>The Noncontiguous Finished genome of Desulfosporosinus youngiae DSM 17734.</title>
        <authorList>
            <consortium name="US DOE Joint Genome Institute (JGI-PGF)"/>
            <person name="Lucas S."/>
            <person name="Han J."/>
            <person name="Lapidus A."/>
            <person name="Cheng J.-F."/>
            <person name="Goodwin L."/>
            <person name="Pitluck S."/>
            <person name="Peters L."/>
            <person name="Ovchinnikova G."/>
            <person name="Lu M."/>
            <person name="Land M.L."/>
            <person name="Hauser L."/>
            <person name="Pester M."/>
            <person name="Spring S."/>
            <person name="Ollivier B."/>
            <person name="Rattei T."/>
            <person name="Klenk H.-P."/>
            <person name="Wagner M."/>
            <person name="Loy A."/>
            <person name="Woyke T.J."/>
        </authorList>
    </citation>
    <scope>NUCLEOTIDE SEQUENCE [LARGE SCALE GENOMIC DNA]</scope>
    <source>
        <strain evidence="1 2">DSM 17734</strain>
    </source>
</reference>
<dbReference type="RefSeq" id="WP_007781916.1">
    <property type="nucleotide sequence ID" value="NZ_CM001441.1"/>
</dbReference>
<dbReference type="HOGENOM" id="CLU_2315776_0_0_9"/>
<dbReference type="STRING" id="768710.DesyoDRAFT_1782"/>